<keyword evidence="6 13" id="KW-0812">Transmembrane</keyword>
<name>A0A8A4JZA3_PANAN</name>
<keyword evidence="5" id="KW-0349">Heme</keyword>
<dbReference type="InterPro" id="IPR052168">
    <property type="entry name" value="Cytochrome_b561_oxidase"/>
</dbReference>
<gene>
    <name evidence="15" type="ORF">H0Z12_14660</name>
</gene>
<evidence type="ECO:0000256" key="6">
    <source>
        <dbReference type="ARBA" id="ARBA00022692"/>
    </source>
</evidence>
<dbReference type="SUPFAM" id="SSF81342">
    <property type="entry name" value="Transmembrane di-heme cytochromes"/>
    <property type="match status" value="1"/>
</dbReference>
<evidence type="ECO:0000256" key="5">
    <source>
        <dbReference type="ARBA" id="ARBA00022617"/>
    </source>
</evidence>
<dbReference type="GO" id="GO:0022904">
    <property type="term" value="P:respiratory electron transport chain"/>
    <property type="evidence" value="ECO:0007669"/>
    <property type="project" value="InterPro"/>
</dbReference>
<evidence type="ECO:0000313" key="15">
    <source>
        <dbReference type="EMBL" id="QTC44964.1"/>
    </source>
</evidence>
<evidence type="ECO:0000256" key="7">
    <source>
        <dbReference type="ARBA" id="ARBA00022723"/>
    </source>
</evidence>
<keyword evidence="10" id="KW-0408">Iron</keyword>
<feature type="transmembrane region" description="Helical" evidence="13">
    <location>
        <begin position="85"/>
        <end position="111"/>
    </location>
</feature>
<reference evidence="15" key="1">
    <citation type="submission" date="2020-07" db="EMBL/GenBank/DDBJ databases">
        <title>Genome Sequences for Panteoa spp. that cause Center Rot in Onions.</title>
        <authorList>
            <person name="Asselin J.A."/>
            <person name="Helmann T."/>
            <person name="Beer S."/>
            <person name="Stodghill P."/>
        </authorList>
    </citation>
    <scope>NUCLEOTIDE SEQUENCE</scope>
    <source>
        <strain evidence="15">OC5a</strain>
    </source>
</reference>
<evidence type="ECO:0000256" key="9">
    <source>
        <dbReference type="ARBA" id="ARBA00022989"/>
    </source>
</evidence>
<evidence type="ECO:0000259" key="14">
    <source>
        <dbReference type="Pfam" id="PF01292"/>
    </source>
</evidence>
<dbReference type="Gene3D" id="1.20.950.20">
    <property type="entry name" value="Transmembrane di-heme cytochromes, Chain C"/>
    <property type="match status" value="1"/>
</dbReference>
<dbReference type="AlphaFoldDB" id="A0A8A4JZA3"/>
<protein>
    <submittedName>
        <fullName evidence="15">Cytochrome b</fullName>
    </submittedName>
</protein>
<dbReference type="EMBL" id="CP059084">
    <property type="protein sequence ID" value="QTC44964.1"/>
    <property type="molecule type" value="Genomic_DNA"/>
</dbReference>
<organism evidence="15 16">
    <name type="scientific">Pantoea ananas</name>
    <name type="common">Erwinia uredovora</name>
    <dbReference type="NCBI Taxonomy" id="553"/>
    <lineage>
        <taxon>Bacteria</taxon>
        <taxon>Pseudomonadati</taxon>
        <taxon>Pseudomonadota</taxon>
        <taxon>Gammaproteobacteria</taxon>
        <taxon>Enterobacterales</taxon>
        <taxon>Erwiniaceae</taxon>
        <taxon>Pantoea</taxon>
    </lineage>
</organism>
<dbReference type="GO" id="GO:0046872">
    <property type="term" value="F:metal ion binding"/>
    <property type="evidence" value="ECO:0007669"/>
    <property type="project" value="UniProtKB-KW"/>
</dbReference>
<keyword evidence="7" id="KW-0479">Metal-binding</keyword>
<dbReference type="Proteomes" id="UP000663901">
    <property type="component" value="Chromosome"/>
</dbReference>
<dbReference type="Pfam" id="PF01292">
    <property type="entry name" value="Ni_hydr_CYTB"/>
    <property type="match status" value="1"/>
</dbReference>
<evidence type="ECO:0000313" key="16">
    <source>
        <dbReference type="Proteomes" id="UP000663901"/>
    </source>
</evidence>
<keyword evidence="9 13" id="KW-1133">Transmembrane helix</keyword>
<feature type="transmembrane region" description="Helical" evidence="13">
    <location>
        <begin position="12"/>
        <end position="35"/>
    </location>
</feature>
<comment type="subcellular location">
    <subcellularLocation>
        <location evidence="2">Cell membrane</location>
        <topology evidence="2">Multi-pass membrane protein</topology>
    </subcellularLocation>
</comment>
<dbReference type="GO" id="GO:0005886">
    <property type="term" value="C:plasma membrane"/>
    <property type="evidence" value="ECO:0007669"/>
    <property type="project" value="UniProtKB-SubCell"/>
</dbReference>
<feature type="domain" description="Cytochrome b561 bacterial/Ni-hydrogenase" evidence="14">
    <location>
        <begin position="9"/>
        <end position="180"/>
    </location>
</feature>
<comment type="similarity">
    <text evidence="12">Belongs to the cytochrome b561 family.</text>
</comment>
<evidence type="ECO:0000256" key="4">
    <source>
        <dbReference type="ARBA" id="ARBA00022475"/>
    </source>
</evidence>
<sequence>MLLRNSPGRYGWLSIFLHWSMALVIYAMFALGLWMVGLSYYDTWYHNAPEIHKSIGVILMLALIIRLIWRVVSPPPKPLSSYSPLVRITAVVAHGLLYGLLIAILFSGYLISTADGKPVSVFGWFSLPAVLTGAGEQADLAGDIHLWLAWCIVILSVLHGLAALKHHFIDRDITLKRMLGLGIRSPSEKEK</sequence>
<feature type="transmembrane region" description="Helical" evidence="13">
    <location>
        <begin position="55"/>
        <end position="73"/>
    </location>
</feature>
<evidence type="ECO:0000256" key="13">
    <source>
        <dbReference type="SAM" id="Phobius"/>
    </source>
</evidence>
<dbReference type="InterPro" id="IPR011577">
    <property type="entry name" value="Cyt_b561_bac/Ni-Hgenase"/>
</dbReference>
<dbReference type="GO" id="GO:0009055">
    <property type="term" value="F:electron transfer activity"/>
    <property type="evidence" value="ECO:0007669"/>
    <property type="project" value="InterPro"/>
</dbReference>
<dbReference type="PANTHER" id="PTHR30529">
    <property type="entry name" value="CYTOCHROME B561"/>
    <property type="match status" value="1"/>
</dbReference>
<evidence type="ECO:0000256" key="10">
    <source>
        <dbReference type="ARBA" id="ARBA00023004"/>
    </source>
</evidence>
<accession>A0A8A4JZA3</accession>
<keyword evidence="3" id="KW-0813">Transport</keyword>
<keyword evidence="8" id="KW-0249">Electron transport</keyword>
<evidence type="ECO:0000256" key="3">
    <source>
        <dbReference type="ARBA" id="ARBA00022448"/>
    </source>
</evidence>
<evidence type="ECO:0000256" key="1">
    <source>
        <dbReference type="ARBA" id="ARBA00001970"/>
    </source>
</evidence>
<comment type="cofactor">
    <cofactor evidence="1">
        <name>heme b</name>
        <dbReference type="ChEBI" id="CHEBI:60344"/>
    </cofactor>
</comment>
<keyword evidence="4" id="KW-1003">Cell membrane</keyword>
<evidence type="ECO:0000256" key="8">
    <source>
        <dbReference type="ARBA" id="ARBA00022982"/>
    </source>
</evidence>
<dbReference type="InterPro" id="IPR016174">
    <property type="entry name" value="Di-haem_cyt_TM"/>
</dbReference>
<proteinExistence type="inferred from homology"/>
<dbReference type="PANTHER" id="PTHR30529:SF1">
    <property type="entry name" value="CYTOCHROME B561 HOMOLOG 2"/>
    <property type="match status" value="1"/>
</dbReference>
<dbReference type="RefSeq" id="WP_013025332.1">
    <property type="nucleotide sequence ID" value="NZ_AP019753.1"/>
</dbReference>
<evidence type="ECO:0000256" key="12">
    <source>
        <dbReference type="ARBA" id="ARBA00037975"/>
    </source>
</evidence>
<keyword evidence="11 13" id="KW-0472">Membrane</keyword>
<evidence type="ECO:0000256" key="2">
    <source>
        <dbReference type="ARBA" id="ARBA00004651"/>
    </source>
</evidence>
<feature type="transmembrane region" description="Helical" evidence="13">
    <location>
        <begin position="144"/>
        <end position="164"/>
    </location>
</feature>
<dbReference type="GO" id="GO:0020037">
    <property type="term" value="F:heme binding"/>
    <property type="evidence" value="ECO:0007669"/>
    <property type="project" value="TreeGrafter"/>
</dbReference>
<evidence type="ECO:0000256" key="11">
    <source>
        <dbReference type="ARBA" id="ARBA00023136"/>
    </source>
</evidence>